<evidence type="ECO:0000256" key="13">
    <source>
        <dbReference type="SAM" id="MobiDB-lite"/>
    </source>
</evidence>
<feature type="domain" description="Poly(A) polymerase nucleotidyltransferase" evidence="16">
    <location>
        <begin position="12"/>
        <end position="175"/>
    </location>
</feature>
<accession>A0A1X2IHT1</accession>
<dbReference type="STRING" id="90262.A0A1X2IHT1"/>
<dbReference type="EMBL" id="MCGE01000011">
    <property type="protein sequence ID" value="ORZ16600.1"/>
    <property type="molecule type" value="Genomic_DNA"/>
</dbReference>
<dbReference type="GO" id="GO:0003723">
    <property type="term" value="F:RNA binding"/>
    <property type="evidence" value="ECO:0007669"/>
    <property type="project" value="InterPro"/>
</dbReference>
<gene>
    <name evidence="17" type="ORF">BCR42DRAFT_375299</name>
</gene>
<dbReference type="InterPro" id="IPR011068">
    <property type="entry name" value="NuclTrfase_I-like_C"/>
</dbReference>
<dbReference type="GO" id="GO:0031123">
    <property type="term" value="P:RNA 3'-end processing"/>
    <property type="evidence" value="ECO:0007669"/>
    <property type="project" value="InterPro"/>
</dbReference>
<dbReference type="PANTHER" id="PTHR10682">
    <property type="entry name" value="POLY A POLYMERASE"/>
    <property type="match status" value="1"/>
</dbReference>
<keyword evidence="11" id="KW-0460">Magnesium</keyword>
<dbReference type="InterPro" id="IPR007010">
    <property type="entry name" value="PolA_pol_RNA-bd_dom"/>
</dbReference>
<evidence type="ECO:0000256" key="2">
    <source>
        <dbReference type="ARBA" id="ARBA00001946"/>
    </source>
</evidence>
<dbReference type="OrthoDB" id="10263155at2759"/>
<dbReference type="Pfam" id="PF04928">
    <property type="entry name" value="PAP_central"/>
    <property type="match status" value="2"/>
</dbReference>
<dbReference type="InterPro" id="IPR043519">
    <property type="entry name" value="NT_sf"/>
</dbReference>
<dbReference type="Pfam" id="PF04926">
    <property type="entry name" value="PAP_RNA-bind"/>
    <property type="match status" value="1"/>
</dbReference>
<dbReference type="GO" id="GO:0005524">
    <property type="term" value="F:ATP binding"/>
    <property type="evidence" value="ECO:0007669"/>
    <property type="project" value="UniProtKB-KW"/>
</dbReference>
<evidence type="ECO:0000256" key="6">
    <source>
        <dbReference type="ARBA" id="ARBA00022664"/>
    </source>
</evidence>
<keyword evidence="10" id="KW-0067">ATP-binding</keyword>
<evidence type="ECO:0000313" key="18">
    <source>
        <dbReference type="Proteomes" id="UP000193560"/>
    </source>
</evidence>
<protein>
    <recommendedName>
        <fullName evidence="5">polynucleotide adenylyltransferase</fullName>
        <ecNumber evidence="5">2.7.7.19</ecNumber>
    </recommendedName>
</protein>
<name>A0A1X2IHT1_9FUNG</name>
<sequence length="576" mass="64467">MSSIDLEWRNYLLHRGIIEGQSEAKKRDDILTILRSLIPSFVRLSVKENNTKPSDFECQLLPFGSFALGGHLYDGDIDVVLLAPHSVRRRDFSTFFTKLLKNQPIIREVECIPRANVPIIKCVIDSIPIDISFVRLHMTSVPAGIDLLDDSHIRGLEGSCLASTDGPRVGQFILTHIHPHDLPAFRLALQSIKYWANKRYLYGKPMGYLNGGSWTLLLLKVYFIQQAQSSSSSSSSSSSFSAAAAPATTKRNASLKYHTQIPSTRQSHSSHDKSSPSPTTPSTSPTSISPTASTSSITPTPTRATPLFSDDQKISCISLLKLFFRTWSTWSWPNAVIVNKHMLTITSQTTNDTNTSNDMDCLKSSLLPIATPCDPVTSAAPFVTQSTLSVLTNEMQRAHNILQSEITDTTQTIMDKLFKPLHIVKAYKHFIKVTVSCQTIGSHEIWSRRMPTYLPRLVGLLEVVREVKLARPLTKSYTDIVSYRTRYEKERLKNGLQVNDSDTHGSLLPGTLYRRCFLIGLDFDDYHKKGNTVVDVSDAIKSFYKEIQAKKCSRDSDVHVYISAIKRREAASLIQN</sequence>
<dbReference type="EC" id="2.7.7.19" evidence="5"/>
<dbReference type="Gene3D" id="3.30.460.10">
    <property type="entry name" value="Beta Polymerase, domain 2"/>
    <property type="match status" value="1"/>
</dbReference>
<dbReference type="AlphaFoldDB" id="A0A1X2IHT1"/>
<evidence type="ECO:0000256" key="1">
    <source>
        <dbReference type="ARBA" id="ARBA00001936"/>
    </source>
</evidence>
<evidence type="ECO:0000256" key="7">
    <source>
        <dbReference type="ARBA" id="ARBA00022679"/>
    </source>
</evidence>
<dbReference type="Gene3D" id="3.30.70.590">
    <property type="entry name" value="Poly(A) polymerase predicted RNA binding domain"/>
    <property type="match status" value="1"/>
</dbReference>
<feature type="region of interest" description="Disordered" evidence="13">
    <location>
        <begin position="256"/>
        <end position="304"/>
    </location>
</feature>
<evidence type="ECO:0000256" key="9">
    <source>
        <dbReference type="ARBA" id="ARBA00022741"/>
    </source>
</evidence>
<evidence type="ECO:0000256" key="5">
    <source>
        <dbReference type="ARBA" id="ARBA00012388"/>
    </source>
</evidence>
<evidence type="ECO:0000259" key="15">
    <source>
        <dbReference type="Pfam" id="PF04928"/>
    </source>
</evidence>
<keyword evidence="18" id="KW-1185">Reference proteome</keyword>
<comment type="similarity">
    <text evidence="4">Belongs to the poly(A) polymerase family.</text>
</comment>
<organism evidence="17 18">
    <name type="scientific">Absidia repens</name>
    <dbReference type="NCBI Taxonomy" id="90262"/>
    <lineage>
        <taxon>Eukaryota</taxon>
        <taxon>Fungi</taxon>
        <taxon>Fungi incertae sedis</taxon>
        <taxon>Mucoromycota</taxon>
        <taxon>Mucoromycotina</taxon>
        <taxon>Mucoromycetes</taxon>
        <taxon>Mucorales</taxon>
        <taxon>Cunninghamellaceae</taxon>
        <taxon>Absidia</taxon>
    </lineage>
</organism>
<evidence type="ECO:0000259" key="14">
    <source>
        <dbReference type="Pfam" id="PF04926"/>
    </source>
</evidence>
<feature type="compositionally biased region" description="Low complexity" evidence="13">
    <location>
        <begin position="275"/>
        <end position="304"/>
    </location>
</feature>
<evidence type="ECO:0000256" key="4">
    <source>
        <dbReference type="ARBA" id="ARBA00010912"/>
    </source>
</evidence>
<dbReference type="GO" id="GO:0006397">
    <property type="term" value="P:mRNA processing"/>
    <property type="evidence" value="ECO:0007669"/>
    <property type="project" value="UniProtKB-KW"/>
</dbReference>
<keyword evidence="8" id="KW-0479">Metal-binding</keyword>
<dbReference type="Pfam" id="PF20750">
    <property type="entry name" value="PAP_NTPase"/>
    <property type="match status" value="1"/>
</dbReference>
<comment type="cofactor">
    <cofactor evidence="1">
        <name>Mn(2+)</name>
        <dbReference type="ChEBI" id="CHEBI:29035"/>
    </cofactor>
</comment>
<keyword evidence="6" id="KW-0507">mRNA processing</keyword>
<comment type="subcellular location">
    <subcellularLocation>
        <location evidence="3">Nucleus</location>
    </subcellularLocation>
</comment>
<feature type="domain" description="Poly(A) polymerase central" evidence="15">
    <location>
        <begin position="318"/>
        <end position="419"/>
    </location>
</feature>
<keyword evidence="12" id="KW-0539">Nucleus</keyword>
<dbReference type="SUPFAM" id="SSF55003">
    <property type="entry name" value="PAP/Archaeal CCA-adding enzyme, C-terminal domain"/>
    <property type="match status" value="1"/>
</dbReference>
<keyword evidence="7" id="KW-0808">Transferase</keyword>
<keyword evidence="9" id="KW-0547">Nucleotide-binding</keyword>
<dbReference type="InterPro" id="IPR048840">
    <property type="entry name" value="PolA_pol_NTPase"/>
</dbReference>
<reference evidence="17 18" key="1">
    <citation type="submission" date="2016-07" db="EMBL/GenBank/DDBJ databases">
        <title>Pervasive Adenine N6-methylation of Active Genes in Fungi.</title>
        <authorList>
            <consortium name="DOE Joint Genome Institute"/>
            <person name="Mondo S.J."/>
            <person name="Dannebaum R.O."/>
            <person name="Kuo R.C."/>
            <person name="Labutti K."/>
            <person name="Haridas S."/>
            <person name="Kuo A."/>
            <person name="Salamov A."/>
            <person name="Ahrendt S.R."/>
            <person name="Lipzen A."/>
            <person name="Sullivan W."/>
            <person name="Andreopoulos W.B."/>
            <person name="Clum A."/>
            <person name="Lindquist E."/>
            <person name="Daum C."/>
            <person name="Ramamoorthy G.K."/>
            <person name="Gryganskyi A."/>
            <person name="Culley D."/>
            <person name="Magnuson J.K."/>
            <person name="James T.Y."/>
            <person name="O'Malley M.A."/>
            <person name="Stajich J.E."/>
            <person name="Spatafora J.W."/>
            <person name="Visel A."/>
            <person name="Grigoriev I.V."/>
        </authorList>
    </citation>
    <scope>NUCLEOTIDE SEQUENCE [LARGE SCALE GENOMIC DNA]</scope>
    <source>
        <strain evidence="17 18">NRRL 1336</strain>
    </source>
</reference>
<dbReference type="SUPFAM" id="SSF81301">
    <property type="entry name" value="Nucleotidyltransferase"/>
    <property type="match status" value="1"/>
</dbReference>
<dbReference type="PANTHER" id="PTHR10682:SF10">
    <property type="entry name" value="POLYNUCLEOTIDE ADENYLYLTRANSFERASE"/>
    <property type="match status" value="1"/>
</dbReference>
<dbReference type="GO" id="GO:0005634">
    <property type="term" value="C:nucleus"/>
    <property type="evidence" value="ECO:0007669"/>
    <property type="project" value="UniProtKB-SubCell"/>
</dbReference>
<feature type="domain" description="Poly(A) polymerase RNA-binding" evidence="14">
    <location>
        <begin position="426"/>
        <end position="568"/>
    </location>
</feature>
<proteinExistence type="inferred from homology"/>
<evidence type="ECO:0000256" key="10">
    <source>
        <dbReference type="ARBA" id="ARBA00022840"/>
    </source>
</evidence>
<dbReference type="Gene3D" id="1.10.1410.10">
    <property type="match status" value="1"/>
</dbReference>
<dbReference type="GO" id="GO:1990817">
    <property type="term" value="F:poly(A) RNA polymerase activity"/>
    <property type="evidence" value="ECO:0007669"/>
    <property type="project" value="UniProtKB-EC"/>
</dbReference>
<evidence type="ECO:0000259" key="16">
    <source>
        <dbReference type="Pfam" id="PF20750"/>
    </source>
</evidence>
<evidence type="ECO:0000256" key="8">
    <source>
        <dbReference type="ARBA" id="ARBA00022723"/>
    </source>
</evidence>
<feature type="domain" description="Poly(A) polymerase central" evidence="15">
    <location>
        <begin position="185"/>
        <end position="221"/>
    </location>
</feature>
<dbReference type="Proteomes" id="UP000193560">
    <property type="component" value="Unassembled WGS sequence"/>
</dbReference>
<evidence type="ECO:0000256" key="11">
    <source>
        <dbReference type="ARBA" id="ARBA00022842"/>
    </source>
</evidence>
<dbReference type="InterPro" id="IPR007012">
    <property type="entry name" value="PolA_pol_cen_dom"/>
</dbReference>
<evidence type="ECO:0000313" key="17">
    <source>
        <dbReference type="EMBL" id="ORZ16600.1"/>
    </source>
</evidence>
<dbReference type="SUPFAM" id="SSF81631">
    <property type="entry name" value="PAP/OAS1 substrate-binding domain"/>
    <property type="match status" value="1"/>
</dbReference>
<dbReference type="CDD" id="cd05402">
    <property type="entry name" value="NT_PAP_TUTase"/>
    <property type="match status" value="1"/>
</dbReference>
<comment type="caution">
    <text evidence="17">The sequence shown here is derived from an EMBL/GenBank/DDBJ whole genome shotgun (WGS) entry which is preliminary data.</text>
</comment>
<comment type="cofactor">
    <cofactor evidence="2">
        <name>Mg(2+)</name>
        <dbReference type="ChEBI" id="CHEBI:18420"/>
    </cofactor>
</comment>
<evidence type="ECO:0000256" key="12">
    <source>
        <dbReference type="ARBA" id="ARBA00023242"/>
    </source>
</evidence>
<dbReference type="GO" id="GO:0046872">
    <property type="term" value="F:metal ion binding"/>
    <property type="evidence" value="ECO:0007669"/>
    <property type="project" value="UniProtKB-KW"/>
</dbReference>
<evidence type="ECO:0000256" key="3">
    <source>
        <dbReference type="ARBA" id="ARBA00004123"/>
    </source>
</evidence>